<dbReference type="EMBL" id="BAAAQD010000050">
    <property type="protein sequence ID" value="GAA1573174.1"/>
    <property type="molecule type" value="Genomic_DNA"/>
</dbReference>
<dbReference type="Pfam" id="PF19564">
    <property type="entry name" value="DUF6086"/>
    <property type="match status" value="1"/>
</dbReference>
<organism evidence="1 2">
    <name type="scientific">Dactylosporangium maewongense</name>
    <dbReference type="NCBI Taxonomy" id="634393"/>
    <lineage>
        <taxon>Bacteria</taxon>
        <taxon>Bacillati</taxon>
        <taxon>Actinomycetota</taxon>
        <taxon>Actinomycetes</taxon>
        <taxon>Micromonosporales</taxon>
        <taxon>Micromonosporaceae</taxon>
        <taxon>Dactylosporangium</taxon>
    </lineage>
</organism>
<gene>
    <name evidence="1" type="ORF">GCM10009827_113890</name>
</gene>
<reference evidence="2" key="1">
    <citation type="journal article" date="2019" name="Int. J. Syst. Evol. Microbiol.">
        <title>The Global Catalogue of Microorganisms (GCM) 10K type strain sequencing project: providing services to taxonomists for standard genome sequencing and annotation.</title>
        <authorList>
            <consortium name="The Broad Institute Genomics Platform"/>
            <consortium name="The Broad Institute Genome Sequencing Center for Infectious Disease"/>
            <person name="Wu L."/>
            <person name="Ma J."/>
        </authorList>
    </citation>
    <scope>NUCLEOTIDE SEQUENCE [LARGE SCALE GENOMIC DNA]</scope>
    <source>
        <strain evidence="2">JCM 15933</strain>
    </source>
</reference>
<proteinExistence type="predicted"/>
<protein>
    <submittedName>
        <fullName evidence="1">Uncharacterized protein</fullName>
    </submittedName>
</protein>
<evidence type="ECO:0000313" key="1">
    <source>
        <dbReference type="EMBL" id="GAA1573174.1"/>
    </source>
</evidence>
<accession>A0ABP4P7J0</accession>
<evidence type="ECO:0000313" key="2">
    <source>
        <dbReference type="Proteomes" id="UP001501470"/>
    </source>
</evidence>
<name>A0ABP4P7J0_9ACTN</name>
<comment type="caution">
    <text evidence="1">The sequence shown here is derived from an EMBL/GenBank/DDBJ whole genome shotgun (WGS) entry which is preliminary data.</text>
</comment>
<keyword evidence="2" id="KW-1185">Reference proteome</keyword>
<dbReference type="InterPro" id="IPR045732">
    <property type="entry name" value="DUF6086"/>
</dbReference>
<dbReference type="Proteomes" id="UP001501470">
    <property type="component" value="Unassembled WGS sequence"/>
</dbReference>
<sequence length="243" mass="27156">MRMGMYGYVDGVPFWKPGTSTAQLFAAQVRVMEHRIQRSSGILGPESDELHFDPLKLREFFVFLLNDWNRQHSPAVRAMSLGTLQVLASLDQHLNGPLRELGGNPEIRDGMHVALPPSGLEPVAWGPPTARELPPSVRFELAAIVLDLVRGWYQTIDARTDGLGWQGDRLREIVDGYPVPLLLPPQRIPPDLISTDEGYRRVSVMSLWDTVYGVSRLRLQVVHDGLGHRITWLGFGDPPPSVA</sequence>